<dbReference type="InterPro" id="IPR001810">
    <property type="entry name" value="F-box_dom"/>
</dbReference>
<dbReference type="EMBL" id="JBFTWV010000003">
    <property type="protein sequence ID" value="KAL2800464.1"/>
    <property type="molecule type" value="Genomic_DNA"/>
</dbReference>
<feature type="repeat" description="ANK" evidence="3">
    <location>
        <begin position="191"/>
        <end position="223"/>
    </location>
</feature>
<keyword evidence="1" id="KW-0677">Repeat</keyword>
<dbReference type="InterPro" id="IPR036047">
    <property type="entry name" value="F-box-like_dom_sf"/>
</dbReference>
<evidence type="ECO:0000256" key="3">
    <source>
        <dbReference type="PROSITE-ProRule" id="PRU00023"/>
    </source>
</evidence>
<evidence type="ECO:0000256" key="1">
    <source>
        <dbReference type="ARBA" id="ARBA00022737"/>
    </source>
</evidence>
<dbReference type="PROSITE" id="PS50088">
    <property type="entry name" value="ANK_REPEAT"/>
    <property type="match status" value="5"/>
</dbReference>
<evidence type="ECO:0000256" key="2">
    <source>
        <dbReference type="ARBA" id="ARBA00023043"/>
    </source>
</evidence>
<proteinExistence type="predicted"/>
<dbReference type="PROSITE" id="PS50181">
    <property type="entry name" value="FBOX"/>
    <property type="match status" value="1"/>
</dbReference>
<gene>
    <name evidence="5" type="ORF">BJX66DRAFT_290939</name>
</gene>
<dbReference type="Proteomes" id="UP001610563">
    <property type="component" value="Unassembled WGS sequence"/>
</dbReference>
<comment type="caution">
    <text evidence="5">The sequence shown here is derived from an EMBL/GenBank/DDBJ whole genome shotgun (WGS) entry which is preliminary data.</text>
</comment>
<dbReference type="SMART" id="SM00248">
    <property type="entry name" value="ANK"/>
    <property type="match status" value="9"/>
</dbReference>
<keyword evidence="6" id="KW-1185">Reference proteome</keyword>
<accession>A0ABR4GN28</accession>
<protein>
    <submittedName>
        <fullName evidence="5">Ankyrin repeat-containing domain protein</fullName>
    </submittedName>
</protein>
<feature type="domain" description="F-box" evidence="4">
    <location>
        <begin position="2"/>
        <end position="47"/>
    </location>
</feature>
<dbReference type="PROSITE" id="PS50297">
    <property type="entry name" value="ANK_REP_REGION"/>
    <property type="match status" value="4"/>
</dbReference>
<organism evidence="5 6">
    <name type="scientific">Aspergillus keveii</name>
    <dbReference type="NCBI Taxonomy" id="714993"/>
    <lineage>
        <taxon>Eukaryota</taxon>
        <taxon>Fungi</taxon>
        <taxon>Dikarya</taxon>
        <taxon>Ascomycota</taxon>
        <taxon>Pezizomycotina</taxon>
        <taxon>Eurotiomycetes</taxon>
        <taxon>Eurotiomycetidae</taxon>
        <taxon>Eurotiales</taxon>
        <taxon>Aspergillaceae</taxon>
        <taxon>Aspergillus</taxon>
        <taxon>Aspergillus subgen. Nidulantes</taxon>
    </lineage>
</organism>
<dbReference type="SUPFAM" id="SSF81383">
    <property type="entry name" value="F-box domain"/>
    <property type="match status" value="1"/>
</dbReference>
<evidence type="ECO:0000313" key="5">
    <source>
        <dbReference type="EMBL" id="KAL2800464.1"/>
    </source>
</evidence>
<evidence type="ECO:0000313" key="6">
    <source>
        <dbReference type="Proteomes" id="UP001610563"/>
    </source>
</evidence>
<dbReference type="PANTHER" id="PTHR24180">
    <property type="entry name" value="CYCLIN-DEPENDENT KINASE INHIBITOR 2C-RELATED"/>
    <property type="match status" value="1"/>
</dbReference>
<dbReference type="Pfam" id="PF12937">
    <property type="entry name" value="F-box-like"/>
    <property type="match status" value="1"/>
</dbReference>
<dbReference type="Pfam" id="PF12796">
    <property type="entry name" value="Ank_2"/>
    <property type="match status" value="4"/>
</dbReference>
<dbReference type="Gene3D" id="1.25.40.20">
    <property type="entry name" value="Ankyrin repeat-containing domain"/>
    <property type="match status" value="3"/>
</dbReference>
<name>A0ABR4GN28_9EURO</name>
<dbReference type="PANTHER" id="PTHR24180:SF45">
    <property type="entry name" value="POLY [ADP-RIBOSE] POLYMERASE TANKYRASE"/>
    <property type="match status" value="1"/>
</dbReference>
<evidence type="ECO:0000259" key="4">
    <source>
        <dbReference type="PROSITE" id="PS50181"/>
    </source>
</evidence>
<dbReference type="InterPro" id="IPR002110">
    <property type="entry name" value="Ankyrin_rpt"/>
</dbReference>
<feature type="repeat" description="ANK" evidence="3">
    <location>
        <begin position="535"/>
        <end position="568"/>
    </location>
</feature>
<feature type="repeat" description="ANK" evidence="3">
    <location>
        <begin position="122"/>
        <end position="149"/>
    </location>
</feature>
<dbReference type="InterPro" id="IPR051637">
    <property type="entry name" value="Ank_repeat_dom-contain_49"/>
</dbReference>
<keyword evidence="2 3" id="KW-0040">ANK repeat</keyword>
<feature type="repeat" description="ANK" evidence="3">
    <location>
        <begin position="89"/>
        <end position="121"/>
    </location>
</feature>
<sequence>MPQTLSSLPPEILLEICEHLPLPDLARLVRTSTSFAWAGSPRIYDTLFFTDNLSIIPHLRGPIPQLESQFIADYFDKRADRLLATRRYNGRNILHELSQYGSIYLLDILLAKGVDVSVKDYDGLTPLHEALRENQEGTATRLIDAGADILTPVNGRPILADVDNGASEAFMKKLVAAIQDAGGDLSECAPDGHTALHYASRAGNFGLVEILVANGADVLATNKYDHMPLVHSVIHTHDEASKILLNALKFHPRGYDINEPIGPLNEVPESWPWGVSFSSVPGYTILHYAMYTWNVSTIELLLNYGANPIAQSNPSGKADNITPFDIAIRGRCPELVAVITGMRNPPDFWPSTWAVQDGFETSVLEAYPGTVRIICELYKQGKLRIDLASASQTMIGTCTYYGAHRPYQDINNTVIYVIDAGGDVNAQDEDGETCLHKLCCWGSEDDEDDEARLKLAKYILNHGADWRLRDSEGETVLHKAIRVEQLENYIQLIAQSLSPDLPTPNSDSAGQAILHSSTIKLLRDAGFDPNAANNMGQTLAHLAMRPNVSEELLAYLAELGVDLSLPDNEGRPPIHYAATERWLRGEDREDVIKYLVRREESLHPGCDECKVAIEKVFQGGSFLL</sequence>
<dbReference type="Pfam" id="PF00023">
    <property type="entry name" value="Ank"/>
    <property type="match status" value="1"/>
</dbReference>
<reference evidence="5 6" key="1">
    <citation type="submission" date="2024-07" db="EMBL/GenBank/DDBJ databases">
        <title>Section-level genome sequencing and comparative genomics of Aspergillus sections Usti and Cavernicolus.</title>
        <authorList>
            <consortium name="Lawrence Berkeley National Laboratory"/>
            <person name="Nybo J.L."/>
            <person name="Vesth T.C."/>
            <person name="Theobald S."/>
            <person name="Frisvad J.C."/>
            <person name="Larsen T.O."/>
            <person name="Kjaerboelling I."/>
            <person name="Rothschild-Mancinelli K."/>
            <person name="Lyhne E.K."/>
            <person name="Kogle M.E."/>
            <person name="Barry K."/>
            <person name="Clum A."/>
            <person name="Na H."/>
            <person name="Ledsgaard L."/>
            <person name="Lin J."/>
            <person name="Lipzen A."/>
            <person name="Kuo A."/>
            <person name="Riley R."/>
            <person name="Mondo S."/>
            <person name="Labutti K."/>
            <person name="Haridas S."/>
            <person name="Pangalinan J."/>
            <person name="Salamov A.A."/>
            <person name="Simmons B.A."/>
            <person name="Magnuson J.K."/>
            <person name="Chen J."/>
            <person name="Drula E."/>
            <person name="Henrissat B."/>
            <person name="Wiebenga A."/>
            <person name="Lubbers R.J."/>
            <person name="Gomes A.C."/>
            <person name="Makela M.R."/>
            <person name="Stajich J."/>
            <person name="Grigoriev I.V."/>
            <person name="Mortensen U.H."/>
            <person name="De Vries R.P."/>
            <person name="Baker S.E."/>
            <person name="Andersen M.R."/>
        </authorList>
    </citation>
    <scope>NUCLEOTIDE SEQUENCE [LARGE SCALE GENOMIC DNA]</scope>
    <source>
        <strain evidence="5 6">CBS 209.92</strain>
    </source>
</reference>
<dbReference type="CDD" id="cd09917">
    <property type="entry name" value="F-box_SF"/>
    <property type="match status" value="1"/>
</dbReference>
<dbReference type="SUPFAM" id="SSF48403">
    <property type="entry name" value="Ankyrin repeat"/>
    <property type="match status" value="2"/>
</dbReference>
<dbReference type="InterPro" id="IPR036770">
    <property type="entry name" value="Ankyrin_rpt-contain_sf"/>
</dbReference>
<feature type="repeat" description="ANK" evidence="3">
    <location>
        <begin position="281"/>
        <end position="313"/>
    </location>
</feature>